<accession>A0A919NZL3</accession>
<dbReference type="Gene3D" id="3.90.550.10">
    <property type="entry name" value="Spore Coat Polysaccharide Biosynthesis Protein SpsA, Chain A"/>
    <property type="match status" value="1"/>
</dbReference>
<comment type="caution">
    <text evidence="5">The sequence shown here is derived from an EMBL/GenBank/DDBJ whole genome shotgun (WGS) entry which is preliminary data.</text>
</comment>
<feature type="region of interest" description="Disordered" evidence="2">
    <location>
        <begin position="348"/>
        <end position="412"/>
    </location>
</feature>
<dbReference type="RefSeq" id="WP_203750290.1">
    <property type="nucleotide sequence ID" value="NZ_BONK01000004.1"/>
</dbReference>
<keyword evidence="6" id="KW-1185">Reference proteome</keyword>
<name>A0A919NZL3_9CELL</name>
<dbReference type="InterPro" id="IPR001173">
    <property type="entry name" value="Glyco_trans_2-like"/>
</dbReference>
<evidence type="ECO:0000313" key="5">
    <source>
        <dbReference type="EMBL" id="GIG20606.1"/>
    </source>
</evidence>
<dbReference type="AlphaFoldDB" id="A0A919NZL3"/>
<evidence type="ECO:0000313" key="6">
    <source>
        <dbReference type="Proteomes" id="UP000632740"/>
    </source>
</evidence>
<evidence type="ECO:0000256" key="1">
    <source>
        <dbReference type="ARBA" id="ARBA00022679"/>
    </source>
</evidence>
<dbReference type="InterPro" id="IPR027791">
    <property type="entry name" value="Galactosyl_T_C"/>
</dbReference>
<dbReference type="Proteomes" id="UP000632740">
    <property type="component" value="Unassembled WGS sequence"/>
</dbReference>
<dbReference type="GO" id="GO:0016740">
    <property type="term" value="F:transferase activity"/>
    <property type="evidence" value="ECO:0007669"/>
    <property type="project" value="UniProtKB-KW"/>
</dbReference>
<feature type="compositionally biased region" description="Basic and acidic residues" evidence="2">
    <location>
        <begin position="403"/>
        <end position="412"/>
    </location>
</feature>
<dbReference type="EMBL" id="BONK01000004">
    <property type="protein sequence ID" value="GIG20606.1"/>
    <property type="molecule type" value="Genomic_DNA"/>
</dbReference>
<dbReference type="Pfam" id="PF02709">
    <property type="entry name" value="Glyco_transf_7C"/>
    <property type="match status" value="1"/>
</dbReference>
<feature type="domain" description="Galactosyltransferase C-terminal" evidence="4">
    <location>
        <begin position="297"/>
        <end position="337"/>
    </location>
</feature>
<dbReference type="InterPro" id="IPR029044">
    <property type="entry name" value="Nucleotide-diphossugar_trans"/>
</dbReference>
<sequence>MTASDVHPAPGATVPEGRVAEGVAAAWMVLNDPAAQVNATTWKRQVPLYLAAVDAVLPADALGGAELAAVAADLAADGDRRAAHARVTDVVRRHVARADLASAEERLAAVAERGLTQLWLGGVPGAPQAPVRPADATPLDVAVVVPVRVREPARLRNVEVALRVLRRTLRPDDHVHVVLVEQDDEQRLPATVRELADDVVLAWNPGPFNKGWSVNLGVERTDEPTVCVLDGDYVLVRDALHRAVQDAADAAVAFPHTDAIWLDPASTDRVAASSVAPGLVAADVGPQQVTGYVLRDTLGLCLVVRRDLFDAVDGFDERYEGWGDEDNDLIRRLAELGPVVRADATGMHLDHPRPVMTDAEGVRPNKALVGTARPVDRPRRGDPDRYRRARPHAPSPDGTSAAARHETEARQP</sequence>
<reference evidence="5" key="1">
    <citation type="submission" date="2021-01" db="EMBL/GenBank/DDBJ databases">
        <title>Whole genome shotgun sequence of Cellulomonas chitinilytica NBRC 110799.</title>
        <authorList>
            <person name="Komaki H."/>
            <person name="Tamura T."/>
        </authorList>
    </citation>
    <scope>NUCLEOTIDE SEQUENCE</scope>
    <source>
        <strain evidence="5">NBRC 110799</strain>
    </source>
</reference>
<proteinExistence type="predicted"/>
<evidence type="ECO:0000259" key="3">
    <source>
        <dbReference type="Pfam" id="PF00535"/>
    </source>
</evidence>
<feature type="domain" description="Glycosyltransferase 2-like" evidence="3">
    <location>
        <begin position="143"/>
        <end position="260"/>
    </location>
</feature>
<gene>
    <name evidence="5" type="ORF">Cch01nite_13300</name>
</gene>
<feature type="compositionally biased region" description="Basic and acidic residues" evidence="2">
    <location>
        <begin position="374"/>
        <end position="386"/>
    </location>
</feature>
<organism evidence="5 6">
    <name type="scientific">Cellulomonas chitinilytica</name>
    <dbReference type="NCBI Taxonomy" id="398759"/>
    <lineage>
        <taxon>Bacteria</taxon>
        <taxon>Bacillati</taxon>
        <taxon>Actinomycetota</taxon>
        <taxon>Actinomycetes</taxon>
        <taxon>Micrococcales</taxon>
        <taxon>Cellulomonadaceae</taxon>
        <taxon>Cellulomonas</taxon>
    </lineage>
</organism>
<evidence type="ECO:0000256" key="2">
    <source>
        <dbReference type="SAM" id="MobiDB-lite"/>
    </source>
</evidence>
<dbReference type="SUPFAM" id="SSF53448">
    <property type="entry name" value="Nucleotide-diphospho-sugar transferases"/>
    <property type="match status" value="1"/>
</dbReference>
<dbReference type="Pfam" id="PF00535">
    <property type="entry name" value="Glycos_transf_2"/>
    <property type="match status" value="1"/>
</dbReference>
<protein>
    <recommendedName>
        <fullName evidence="7">Galactosyltransferase C-terminal domain-containing protein</fullName>
    </recommendedName>
</protein>
<evidence type="ECO:0000259" key="4">
    <source>
        <dbReference type="Pfam" id="PF02709"/>
    </source>
</evidence>
<keyword evidence="1" id="KW-0808">Transferase</keyword>
<evidence type="ECO:0008006" key="7">
    <source>
        <dbReference type="Google" id="ProtNLM"/>
    </source>
</evidence>